<dbReference type="AlphaFoldDB" id="A0A1G7M8K0"/>
<evidence type="ECO:0000259" key="1">
    <source>
        <dbReference type="Pfam" id="PF13751"/>
    </source>
</evidence>
<protein>
    <submittedName>
        <fullName evidence="2">Transposase DDE domain-containing protein</fullName>
    </submittedName>
</protein>
<reference evidence="3" key="1">
    <citation type="submission" date="2016-10" db="EMBL/GenBank/DDBJ databases">
        <authorList>
            <person name="Varghese N."/>
            <person name="Submissions S."/>
        </authorList>
    </citation>
    <scope>NUCLEOTIDE SEQUENCE [LARGE SCALE GENOMIC DNA]</scope>
    <source>
        <strain evidence="3">DSM 24729</strain>
    </source>
</reference>
<dbReference type="Proteomes" id="UP000182114">
    <property type="component" value="Unassembled WGS sequence"/>
</dbReference>
<proteinExistence type="predicted"/>
<accession>A0A1G7M8K0</accession>
<keyword evidence="3" id="KW-1185">Reference proteome</keyword>
<organism evidence="2 3">
    <name type="scientific">Cellulophaga baltica</name>
    <dbReference type="NCBI Taxonomy" id="76594"/>
    <lineage>
        <taxon>Bacteria</taxon>
        <taxon>Pseudomonadati</taxon>
        <taxon>Bacteroidota</taxon>
        <taxon>Flavobacteriia</taxon>
        <taxon>Flavobacteriales</taxon>
        <taxon>Flavobacteriaceae</taxon>
        <taxon>Cellulophaga</taxon>
    </lineage>
</organism>
<dbReference type="InterPro" id="IPR025668">
    <property type="entry name" value="Tnp_DDE_dom"/>
</dbReference>
<dbReference type="Pfam" id="PF13751">
    <property type="entry name" value="DDE_Tnp_1_6"/>
    <property type="match status" value="1"/>
</dbReference>
<feature type="domain" description="Transposase DDE" evidence="1">
    <location>
        <begin position="20"/>
        <end position="127"/>
    </location>
</feature>
<dbReference type="EMBL" id="FNBD01000033">
    <property type="protein sequence ID" value="SDF57549.1"/>
    <property type="molecule type" value="Genomic_DNA"/>
</dbReference>
<name>A0A1G7M8K0_9FLAO</name>
<sequence>MVLFIIGKKIIPFTKAFNDYRTGTKKKEYRARKHVCVACPMRSSCLGKSAQEKKFSVTYYREEYERNNARVHSPQGRYMKGKRQSTVEPVFGTLTQFMGLRKINTIGLKQANKVMHLSAIAYNLKKYLRFTQKRVKSGAGIQALAVLLKRRLYHFERWYLSTLKKLNYLPI</sequence>
<gene>
    <name evidence="2" type="ORF">SAMN04487992_1334</name>
</gene>
<dbReference type="PANTHER" id="PTHR33408">
    <property type="entry name" value="TRANSPOSASE"/>
    <property type="match status" value="1"/>
</dbReference>
<evidence type="ECO:0000313" key="3">
    <source>
        <dbReference type="Proteomes" id="UP000182114"/>
    </source>
</evidence>
<evidence type="ECO:0000313" key="2">
    <source>
        <dbReference type="EMBL" id="SDF57549.1"/>
    </source>
</evidence>
<dbReference type="PANTHER" id="PTHR33408:SF2">
    <property type="entry name" value="TRANSPOSASE DDE DOMAIN-CONTAINING PROTEIN"/>
    <property type="match status" value="1"/>
</dbReference>